<protein>
    <submittedName>
        <fullName evidence="2">Uncharacterized protein</fullName>
    </submittedName>
</protein>
<dbReference type="EMBL" id="JAPDNT010000001">
    <property type="protein sequence ID" value="MCW3473244.1"/>
    <property type="molecule type" value="Genomic_DNA"/>
</dbReference>
<feature type="transmembrane region" description="Helical" evidence="1">
    <location>
        <begin position="70"/>
        <end position="88"/>
    </location>
</feature>
<keyword evidence="1" id="KW-0812">Transmembrane</keyword>
<organism evidence="2 3">
    <name type="scientific">Limobrevibacterium gyesilva</name>
    <dbReference type="NCBI Taxonomy" id="2991712"/>
    <lineage>
        <taxon>Bacteria</taxon>
        <taxon>Pseudomonadati</taxon>
        <taxon>Pseudomonadota</taxon>
        <taxon>Alphaproteobacteria</taxon>
        <taxon>Acetobacterales</taxon>
        <taxon>Acetobacteraceae</taxon>
        <taxon>Limobrevibacterium</taxon>
    </lineage>
</organism>
<sequence length="458" mass="48669">MADTVTLRLPTGALPYSLCLALFEASLALFGEFYWGYGLVRLGLLALMLLFVVALRRCAPAEPRSLPGGAVIRVTLAAVLLATSLLAVRTIRQAAYAANHTNRIRLDEGRTTWVAARLLWQGENPYARGALVDDTSYKSRLPKRLAAGIGPMIAADAVEPELERYLLSLDPSSRAALLPAPHADAPSVARREAALLGYKYGPVPLLITAALGKLTGPAAVPLSNGTACLALFAVLALVLYSAGAGLAGAGLGLAALMLDPMIGFYFMFWTATDVWPLLFGFSALLLAMRGYSAVAGVALALAVSSKIMPAALFLILLPMLRSWRALAAFVAACAIWMLPWIVLDARGFVNNAMLWGAIMEPDTDSWVFGAPHGLVLVARALLLVPIGILALRLALGREPHICSTFAVITILVMAGGNAVHNNYVPWFETWTVLAIAEAFCFPRPLGTLIGLRRAGATA</sequence>
<feature type="transmembrane region" description="Helical" evidence="1">
    <location>
        <begin position="401"/>
        <end position="420"/>
    </location>
</feature>
<reference evidence="2" key="2">
    <citation type="submission" date="2022-10" db="EMBL/GenBank/DDBJ databases">
        <authorList>
            <person name="Trinh H.N."/>
        </authorList>
    </citation>
    <scope>NUCLEOTIDE SEQUENCE</scope>
    <source>
        <strain evidence="2">RN2-1</strain>
    </source>
</reference>
<keyword evidence="1" id="KW-1133">Transmembrane helix</keyword>
<name>A0AA41YI02_9PROT</name>
<comment type="caution">
    <text evidence="2">The sequence shown here is derived from an EMBL/GenBank/DDBJ whole genome shotgun (WGS) entry which is preliminary data.</text>
</comment>
<reference evidence="2" key="1">
    <citation type="submission" date="2022-09" db="EMBL/GenBank/DDBJ databases">
        <title>Rhodovastum sp. nov. RN2-1 isolated from soil in Seongnam, South Korea.</title>
        <authorList>
            <person name="Le N.T."/>
        </authorList>
    </citation>
    <scope>NUCLEOTIDE SEQUENCE</scope>
    <source>
        <strain evidence="2">RN2-1</strain>
    </source>
</reference>
<feature type="transmembrane region" description="Helical" evidence="1">
    <location>
        <begin position="37"/>
        <end position="58"/>
    </location>
</feature>
<evidence type="ECO:0000256" key="1">
    <source>
        <dbReference type="SAM" id="Phobius"/>
    </source>
</evidence>
<evidence type="ECO:0000313" key="2">
    <source>
        <dbReference type="EMBL" id="MCW3473244.1"/>
    </source>
</evidence>
<keyword evidence="3" id="KW-1185">Reference proteome</keyword>
<accession>A0AA41YI02</accession>
<feature type="transmembrane region" description="Helical" evidence="1">
    <location>
        <begin position="229"/>
        <end position="257"/>
    </location>
</feature>
<feature type="transmembrane region" description="Helical" evidence="1">
    <location>
        <begin position="374"/>
        <end position="394"/>
    </location>
</feature>
<gene>
    <name evidence="2" type="ORF">OL599_01505</name>
</gene>
<keyword evidence="1" id="KW-0472">Membrane</keyword>
<dbReference type="RefSeq" id="WP_264711825.1">
    <property type="nucleotide sequence ID" value="NZ_JAPDNT010000001.1"/>
</dbReference>
<dbReference type="Proteomes" id="UP001165679">
    <property type="component" value="Unassembled WGS sequence"/>
</dbReference>
<feature type="transmembrane region" description="Helical" evidence="1">
    <location>
        <begin position="323"/>
        <end position="343"/>
    </location>
</feature>
<dbReference type="AlphaFoldDB" id="A0AA41YI02"/>
<proteinExistence type="predicted"/>
<evidence type="ECO:0000313" key="3">
    <source>
        <dbReference type="Proteomes" id="UP001165679"/>
    </source>
</evidence>
<feature type="transmembrane region" description="Helical" evidence="1">
    <location>
        <begin position="264"/>
        <end position="287"/>
    </location>
</feature>
<feature type="transmembrane region" description="Helical" evidence="1">
    <location>
        <begin position="293"/>
        <end position="316"/>
    </location>
</feature>